<gene>
    <name evidence="2" type="ORF">PAN31108_00409</name>
</gene>
<feature type="region of interest" description="Disordered" evidence="1">
    <location>
        <begin position="447"/>
        <end position="475"/>
    </location>
</feature>
<proteinExistence type="predicted"/>
<name>A0A5E4RYM2_9BURK</name>
<evidence type="ECO:0000256" key="1">
    <source>
        <dbReference type="SAM" id="MobiDB-lite"/>
    </source>
</evidence>
<feature type="region of interest" description="Disordered" evidence="1">
    <location>
        <begin position="1209"/>
        <end position="1246"/>
    </location>
</feature>
<sequence length="1916" mass="208816">MEIGSPHRPYGDAHGQDERVSHGSESYVLRQFAAHGDADPAALNGLDWQTQIVYRDIMTPGCWGPVAAALTCALLNIQTIQTTCTTARGDVVLESSAAAICETLARGVTDIAGDWVRQFDDAWPLCFDGRRFGVWRDGCADWSPQTQGFGGLCHALCAAAWRCDIASVEDGQVAPLASALPALILGTPGAAAAALSAVLHDARPAANGRLTPVQALALGGTLLAGGAGMALAWPAAPWLAGAMEAAAAGIMLWAAPHGVDSTERLRLSAWFSNVLPELTVTQIHRLCDRLQGCDARLNVVVLAATLQCALRDGSARSADDAIEQLKVREIEQVAIDRDCRAQSLERFTLAGALEAGVYLLHDAGLLVRSSQEITTRPSSLRVADWYETLDRMDREVSAPSDAWGGAWAATPPTYRTGAWPTASDESAEIRIPLALPVAARRDPGDHGYFGPLKPPPIRDVTPTSVTPPRNATTAPMADPATLIDVRATMTLEQMVTLSEWVAWDKDIGVASALRNYRQRALAYTKRLLQNGYDTFNDKPNATEAVDWDARVEVVYQDVSYLLAPAGGAAGAGMRSRLTFSLMQIALGHHYYEESLSIGGSRTVQAVRLLNSGAANATSRTRAHLNIVNTDDFRSALHRLDMRRIDELSRSPEAIDAFTRYVRSILLTTHMKARTPGLPGAAFWTSPHVFLPPAERLEESLKLELILFRGEIVPGLVAIRHEQSATALLLSFKKRSWYWWRREVESRQTWRDFMRDHLSMLDAERLNDPLRVNALQFAIGPICHPLNGCGARKSSAPHPLVFRTPRFSSIWRADFAFASHPAPEAALWHAEVRRMRQDLDVQIVTPALRARRDWQQFRKAMVQSWLAWFPIANGMLPASAVLPDWTFRLGWVGATVAQVAILLESAETATLSELRAIHSDMGFATVLMAISQVPAAKPFMKAARTVSIAGTTAARQAIAHLTRWVSLGGTVPDARLRLAARARALTHARGAPKSSKQPWVVVSELKSELGLADAVPSHNASQTQTVSSTGFLGRGAHRVPSYELLTRLPAGYAVALTWADGQVVYAGVTCGVGAIAGQSVDDNVMLLPHGGFDMLDVLGEDRDLLTFQSDGRVMCDGYVFDMLVESLEDAIPALEMRRDELLSLRRVPYDRPANASTTLAPCRDGGNTHGVVTSTQQQRERADPHAPKWDVMVRQWRALRSDGSVNATQAIGPWPAGATPVTLATSTTSPTSEVSRNGTRATEQTSVVDRGGASISDVPILRDSLARHWTDRFETALGEVFARVETGLLLWYLGRMPPAQQGMILKRLQQSAPVATLQADDIDIPGVCAMRAERAYLLVSLTTGEVLYGDDVAHMGSDPGIRQFLRRHLSNADAAFFEASSAPGTTPSPAHLPVDIAFQHPAHGFAALVERSQRWMTEQITCAREGAPYCEPVARDHDFVYLVAAAAHRTPGSSVEALIDLVRRSESPGDRDVVPVEHIFRSENATDWRGAPSLPFAYYLGESVRGVEAQLFSRYSTKDVARAVALVSGHIVQSRQRYAVRVIHDDIADLVEFGAGDDRFGLAMLASSEPLRAGRFGPARAAIGDDVLPGIDGRQGADEDARQIQSVREMRDLPAGYEIFLRSDAPIDETESRVHHSMLSLGGGVVAGWFHGNDSAASPMAYRRLDLLSENDYLNFTKSGVGLTDGAPVELWIEPGAPGVFSETAAVAPRSLPVKDIGILLAMKGNSLIDAEIQRNSVDAYRGFDGNKQALLVTMARLLMTFGVVRIKYRLVLSWSTPDQVIPSMSLTLTGQTPHSMFAKQLPAHGAAKTERIVVDLFMSRLLGGAVSRVGDVQSEAQWFATYRQHGGKQCIKYREFDNIPDILSALPEYEQLPGVRPYDHREGAKLIQYPAWRQAPSPGWHPNRRVARRISEFPNT</sequence>
<dbReference type="Proteomes" id="UP000406256">
    <property type="component" value="Unassembled WGS sequence"/>
</dbReference>
<keyword evidence="3" id="KW-1185">Reference proteome</keyword>
<dbReference type="Gene3D" id="3.10.670.10">
    <property type="entry name" value="Secreted effector protein ssei"/>
    <property type="match status" value="1"/>
</dbReference>
<organism evidence="2 3">
    <name type="scientific">Pandoraea anhela</name>
    <dbReference type="NCBI Taxonomy" id="2508295"/>
    <lineage>
        <taxon>Bacteria</taxon>
        <taxon>Pseudomonadati</taxon>
        <taxon>Pseudomonadota</taxon>
        <taxon>Betaproteobacteria</taxon>
        <taxon>Burkholderiales</taxon>
        <taxon>Burkholderiaceae</taxon>
        <taxon>Pandoraea</taxon>
    </lineage>
</organism>
<dbReference type="EMBL" id="CABPSB010000001">
    <property type="protein sequence ID" value="VVD66969.1"/>
    <property type="molecule type" value="Genomic_DNA"/>
</dbReference>
<accession>A0A5E4RYM2</accession>
<evidence type="ECO:0000313" key="2">
    <source>
        <dbReference type="EMBL" id="VVD66969.1"/>
    </source>
</evidence>
<protein>
    <submittedName>
        <fullName evidence="2">Uncharacterized protein</fullName>
    </submittedName>
</protein>
<feature type="region of interest" description="Disordered" evidence="1">
    <location>
        <begin position="1154"/>
        <end position="1185"/>
    </location>
</feature>
<feature type="compositionally biased region" description="Polar residues" evidence="1">
    <location>
        <begin position="461"/>
        <end position="473"/>
    </location>
</feature>
<evidence type="ECO:0000313" key="3">
    <source>
        <dbReference type="Proteomes" id="UP000406256"/>
    </source>
</evidence>
<reference evidence="2 3" key="1">
    <citation type="submission" date="2019-08" db="EMBL/GenBank/DDBJ databases">
        <authorList>
            <person name="Peeters C."/>
        </authorList>
    </citation>
    <scope>NUCLEOTIDE SEQUENCE [LARGE SCALE GENOMIC DNA]</scope>
    <source>
        <strain evidence="2 3">LMG 31108</strain>
    </source>
</reference>
<feature type="compositionally biased region" description="Polar residues" evidence="1">
    <location>
        <begin position="1221"/>
        <end position="1246"/>
    </location>
</feature>